<name>A0A0N1E9K2_9HELI</name>
<dbReference type="Pfam" id="PF02769">
    <property type="entry name" value="AIRS_C"/>
    <property type="match status" value="1"/>
</dbReference>
<dbReference type="Proteomes" id="UP000037997">
    <property type="component" value="Unassembled WGS sequence"/>
</dbReference>
<feature type="domain" description="PurM-like C-terminal" evidence="3">
    <location>
        <begin position="168"/>
        <end position="316"/>
    </location>
</feature>
<dbReference type="PATRIC" id="fig|35818.11.peg.468"/>
<protein>
    <submittedName>
        <fullName evidence="4">Hydrogenase assembly protein HupF</fullName>
    </submittedName>
</protein>
<dbReference type="PANTHER" id="PTHR30303:SF0">
    <property type="entry name" value="CARBAMOYL DEHYDRATASE HYPE"/>
    <property type="match status" value="1"/>
</dbReference>
<dbReference type="STRING" id="35818.HPU229336_08190"/>
<accession>A0A0N1E9K2</accession>
<dbReference type="GO" id="GO:0051604">
    <property type="term" value="P:protein maturation"/>
    <property type="evidence" value="ECO:0007669"/>
    <property type="project" value="TreeGrafter"/>
</dbReference>
<dbReference type="NCBIfam" id="TIGR02124">
    <property type="entry name" value="hypE"/>
    <property type="match status" value="1"/>
</dbReference>
<dbReference type="CDD" id="cd02197">
    <property type="entry name" value="HypE"/>
    <property type="match status" value="1"/>
</dbReference>
<gene>
    <name evidence="4" type="ORF">HPU229334_02390</name>
</gene>
<dbReference type="EMBL" id="JNOC01000016">
    <property type="protein sequence ID" value="KPH56262.1"/>
    <property type="molecule type" value="Genomic_DNA"/>
</dbReference>
<dbReference type="InterPro" id="IPR036921">
    <property type="entry name" value="PurM-like_N_sf"/>
</dbReference>
<dbReference type="SUPFAM" id="SSF55326">
    <property type="entry name" value="PurM N-terminal domain-like"/>
    <property type="match status" value="1"/>
</dbReference>
<dbReference type="RefSeq" id="WP_054197617.1">
    <property type="nucleotide sequence ID" value="NZ_JNOC01000016.1"/>
</dbReference>
<dbReference type="PIRSF" id="PIRSF005644">
    <property type="entry name" value="Hdrgns_mtr_HypE"/>
    <property type="match status" value="1"/>
</dbReference>
<dbReference type="AlphaFoldDB" id="A0A0N1E9K2"/>
<evidence type="ECO:0000259" key="2">
    <source>
        <dbReference type="Pfam" id="PF00586"/>
    </source>
</evidence>
<dbReference type="InterPro" id="IPR016188">
    <property type="entry name" value="PurM-like_N"/>
</dbReference>
<sequence length="338" mass="36848">MAKKDSIITLSHGSGGIESQKLITELFYHYLEGCVIGASEDAGVGEIKDKCAISTDGYTISPLFFPGGDIGKLSICGSCNDVAMMGAKPKYLTASFMIEEGFLIEDLKKIIESFSQTLKESDTKLISGDTKVLPKGTLDKVFITTTAIGEFLYPHLQMSAFKIPQDSRILVSGEIGNHGAVIYSKREEISLHSTLKSDCALLYPMLEELFKNNIQIYALRDATRGGIASVLNEWANTSNIGIEIQEESLPIRDEVRGICELLGFEAYHLANEGMCVLAISKEDSTKALDILKQSKLGKNAAIIGHTTATNSKKVVLKTTYGAKRFLDYPSGELLPRIC</sequence>
<proteinExistence type="inferred from homology"/>
<feature type="domain" description="PurM-like N-terminal" evidence="2">
    <location>
        <begin position="40"/>
        <end position="150"/>
    </location>
</feature>
<dbReference type="SUPFAM" id="SSF56042">
    <property type="entry name" value="PurM C-terminal domain-like"/>
    <property type="match status" value="1"/>
</dbReference>
<dbReference type="InterPro" id="IPR011854">
    <property type="entry name" value="HypE"/>
</dbReference>
<reference evidence="4 5" key="1">
    <citation type="submission" date="2014-06" db="EMBL/GenBank/DDBJ databases">
        <title>Helicobacter pullorum isolates in fresh chicken meat - phenotypic and genotypic features.</title>
        <authorList>
            <person name="Borges V."/>
            <person name="Santos A."/>
            <person name="Correia C.B."/>
            <person name="Saraiva M."/>
            <person name="Menard A."/>
            <person name="Vieira L."/>
            <person name="Sampaio D.A."/>
            <person name="Gomes J.P."/>
            <person name="Oleastro M."/>
        </authorList>
    </citation>
    <scope>NUCLEOTIDE SEQUENCE [LARGE SCALE GENOMIC DNA]</scope>
    <source>
        <strain evidence="4 5">229334/12</strain>
    </source>
</reference>
<dbReference type="InterPro" id="IPR010918">
    <property type="entry name" value="PurM-like_C_dom"/>
</dbReference>
<organism evidence="4 5">
    <name type="scientific">Helicobacter pullorum</name>
    <dbReference type="NCBI Taxonomy" id="35818"/>
    <lineage>
        <taxon>Bacteria</taxon>
        <taxon>Pseudomonadati</taxon>
        <taxon>Campylobacterota</taxon>
        <taxon>Epsilonproteobacteria</taxon>
        <taxon>Campylobacterales</taxon>
        <taxon>Helicobacteraceae</taxon>
        <taxon>Helicobacter</taxon>
    </lineage>
</organism>
<comment type="caution">
    <text evidence="4">The sequence shown here is derived from an EMBL/GenBank/DDBJ whole genome shotgun (WGS) entry which is preliminary data.</text>
</comment>
<evidence type="ECO:0000259" key="3">
    <source>
        <dbReference type="Pfam" id="PF02769"/>
    </source>
</evidence>
<evidence type="ECO:0000313" key="4">
    <source>
        <dbReference type="EMBL" id="KPH56262.1"/>
    </source>
</evidence>
<dbReference type="PANTHER" id="PTHR30303">
    <property type="entry name" value="HYDROGENASE ISOENZYMES FORMATION PROTEIN HYPE"/>
    <property type="match status" value="1"/>
</dbReference>
<comment type="similarity">
    <text evidence="1">Belongs to the HypE family.</text>
</comment>
<dbReference type="InterPro" id="IPR036676">
    <property type="entry name" value="PurM-like_C_sf"/>
</dbReference>
<dbReference type="Pfam" id="PF00586">
    <property type="entry name" value="AIRS"/>
    <property type="match status" value="1"/>
</dbReference>
<evidence type="ECO:0000313" key="5">
    <source>
        <dbReference type="Proteomes" id="UP000037997"/>
    </source>
</evidence>
<dbReference type="Gene3D" id="3.30.1330.10">
    <property type="entry name" value="PurM-like, N-terminal domain"/>
    <property type="match status" value="1"/>
</dbReference>
<evidence type="ECO:0000256" key="1">
    <source>
        <dbReference type="ARBA" id="ARBA00006243"/>
    </source>
</evidence>
<dbReference type="Gene3D" id="3.90.650.10">
    <property type="entry name" value="PurM-like C-terminal domain"/>
    <property type="match status" value="1"/>
</dbReference>